<comment type="caution">
    <text evidence="1">The sequence shown here is derived from an EMBL/GenBank/DDBJ whole genome shotgun (WGS) entry which is preliminary data.</text>
</comment>
<sequence>MLRLRIALENWPSASNRTFEFDFAEIELDAEQTSHRVPRRLTKEVIPFAAMCKRSLAQFAEGKWGSGELPNAWQMALLVPIAKKGKCTTAAESCRPIMFSSVISKIMGRMLYNLTGLNEHFGHTESR</sequence>
<evidence type="ECO:0000313" key="1">
    <source>
        <dbReference type="EMBL" id="GFO16897.1"/>
    </source>
</evidence>
<organism evidence="1 2">
    <name type="scientific">Plakobranchus ocellatus</name>
    <dbReference type="NCBI Taxonomy" id="259542"/>
    <lineage>
        <taxon>Eukaryota</taxon>
        <taxon>Metazoa</taxon>
        <taxon>Spiralia</taxon>
        <taxon>Lophotrochozoa</taxon>
        <taxon>Mollusca</taxon>
        <taxon>Gastropoda</taxon>
        <taxon>Heterobranchia</taxon>
        <taxon>Euthyneura</taxon>
        <taxon>Panpulmonata</taxon>
        <taxon>Sacoglossa</taxon>
        <taxon>Placobranchoidea</taxon>
        <taxon>Plakobranchidae</taxon>
        <taxon>Plakobranchus</taxon>
    </lineage>
</organism>
<dbReference type="AlphaFoldDB" id="A0AAV4BBU2"/>
<keyword evidence="1" id="KW-0548">Nucleotidyltransferase</keyword>
<dbReference type="EMBL" id="BLXT01004727">
    <property type="protein sequence ID" value="GFO16897.1"/>
    <property type="molecule type" value="Genomic_DNA"/>
</dbReference>
<evidence type="ECO:0000313" key="2">
    <source>
        <dbReference type="Proteomes" id="UP000735302"/>
    </source>
</evidence>
<gene>
    <name evidence="1" type="ORF">PoB_004340200</name>
</gene>
<protein>
    <submittedName>
        <fullName evidence="1">RNA-directed DNA polymerase from mobile element jockey</fullName>
    </submittedName>
</protein>
<proteinExistence type="predicted"/>
<dbReference type="Proteomes" id="UP000735302">
    <property type="component" value="Unassembled WGS sequence"/>
</dbReference>
<keyword evidence="1" id="KW-0695">RNA-directed DNA polymerase</keyword>
<keyword evidence="2" id="KW-1185">Reference proteome</keyword>
<keyword evidence="1" id="KW-0808">Transferase</keyword>
<accession>A0AAV4BBU2</accession>
<reference evidence="1 2" key="1">
    <citation type="journal article" date="2021" name="Elife">
        <title>Chloroplast acquisition without the gene transfer in kleptoplastic sea slugs, Plakobranchus ocellatus.</title>
        <authorList>
            <person name="Maeda T."/>
            <person name="Takahashi S."/>
            <person name="Yoshida T."/>
            <person name="Shimamura S."/>
            <person name="Takaki Y."/>
            <person name="Nagai Y."/>
            <person name="Toyoda A."/>
            <person name="Suzuki Y."/>
            <person name="Arimoto A."/>
            <person name="Ishii H."/>
            <person name="Satoh N."/>
            <person name="Nishiyama T."/>
            <person name="Hasebe M."/>
            <person name="Maruyama T."/>
            <person name="Minagawa J."/>
            <person name="Obokata J."/>
            <person name="Shigenobu S."/>
        </authorList>
    </citation>
    <scope>NUCLEOTIDE SEQUENCE [LARGE SCALE GENOMIC DNA]</scope>
</reference>
<name>A0AAV4BBU2_9GAST</name>
<dbReference type="GO" id="GO:0003964">
    <property type="term" value="F:RNA-directed DNA polymerase activity"/>
    <property type="evidence" value="ECO:0007669"/>
    <property type="project" value="UniProtKB-KW"/>
</dbReference>